<evidence type="ECO:0000313" key="3">
    <source>
        <dbReference type="Proteomes" id="UP000002051"/>
    </source>
</evidence>
<dbReference type="EMBL" id="CM001218">
    <property type="protein sequence ID" value="KEH36405.1"/>
    <property type="molecule type" value="Genomic_DNA"/>
</dbReference>
<dbReference type="AlphaFoldDB" id="A0A072VE43"/>
<protein>
    <submittedName>
        <fullName evidence="1 2">Uncharacterized protein</fullName>
    </submittedName>
</protein>
<reference evidence="1 3" key="1">
    <citation type="journal article" date="2011" name="Nature">
        <title>The Medicago genome provides insight into the evolution of rhizobial symbioses.</title>
        <authorList>
            <person name="Young N.D."/>
            <person name="Debelle F."/>
            <person name="Oldroyd G.E."/>
            <person name="Geurts R."/>
            <person name="Cannon S.B."/>
            <person name="Udvardi M.K."/>
            <person name="Benedito V.A."/>
            <person name="Mayer K.F."/>
            <person name="Gouzy J."/>
            <person name="Schoof H."/>
            <person name="Van de Peer Y."/>
            <person name="Proost S."/>
            <person name="Cook D.R."/>
            <person name="Meyers B.C."/>
            <person name="Spannagl M."/>
            <person name="Cheung F."/>
            <person name="De Mita S."/>
            <person name="Krishnakumar V."/>
            <person name="Gundlach H."/>
            <person name="Zhou S."/>
            <person name="Mudge J."/>
            <person name="Bharti A.K."/>
            <person name="Murray J.D."/>
            <person name="Naoumkina M.A."/>
            <person name="Rosen B."/>
            <person name="Silverstein K.A."/>
            <person name="Tang H."/>
            <person name="Rombauts S."/>
            <person name="Zhao P.X."/>
            <person name="Zhou P."/>
            <person name="Barbe V."/>
            <person name="Bardou P."/>
            <person name="Bechner M."/>
            <person name="Bellec A."/>
            <person name="Berger A."/>
            <person name="Berges H."/>
            <person name="Bidwell S."/>
            <person name="Bisseling T."/>
            <person name="Choisne N."/>
            <person name="Couloux A."/>
            <person name="Denny R."/>
            <person name="Deshpande S."/>
            <person name="Dai X."/>
            <person name="Doyle J.J."/>
            <person name="Dudez A.M."/>
            <person name="Farmer A.D."/>
            <person name="Fouteau S."/>
            <person name="Franken C."/>
            <person name="Gibelin C."/>
            <person name="Gish J."/>
            <person name="Goldstein S."/>
            <person name="Gonzalez A.J."/>
            <person name="Green P.J."/>
            <person name="Hallab A."/>
            <person name="Hartog M."/>
            <person name="Hua A."/>
            <person name="Humphray S.J."/>
            <person name="Jeong D.H."/>
            <person name="Jing Y."/>
            <person name="Jocker A."/>
            <person name="Kenton S.M."/>
            <person name="Kim D.J."/>
            <person name="Klee K."/>
            <person name="Lai H."/>
            <person name="Lang C."/>
            <person name="Lin S."/>
            <person name="Macmil S.L."/>
            <person name="Magdelenat G."/>
            <person name="Matthews L."/>
            <person name="McCorrison J."/>
            <person name="Monaghan E.L."/>
            <person name="Mun J.H."/>
            <person name="Najar F.Z."/>
            <person name="Nicholson C."/>
            <person name="Noirot C."/>
            <person name="O'Bleness M."/>
            <person name="Paule C.R."/>
            <person name="Poulain J."/>
            <person name="Prion F."/>
            <person name="Qin B."/>
            <person name="Qu C."/>
            <person name="Retzel E.F."/>
            <person name="Riddle C."/>
            <person name="Sallet E."/>
            <person name="Samain S."/>
            <person name="Samson N."/>
            <person name="Sanders I."/>
            <person name="Saurat O."/>
            <person name="Scarpelli C."/>
            <person name="Schiex T."/>
            <person name="Segurens B."/>
            <person name="Severin A.J."/>
            <person name="Sherrier D.J."/>
            <person name="Shi R."/>
            <person name="Sims S."/>
            <person name="Singer S.R."/>
            <person name="Sinharoy S."/>
            <person name="Sterck L."/>
            <person name="Viollet A."/>
            <person name="Wang B.B."/>
            <person name="Wang K."/>
            <person name="Wang M."/>
            <person name="Wang X."/>
            <person name="Warfsmann J."/>
            <person name="Weissenbach J."/>
            <person name="White D.D."/>
            <person name="White J.D."/>
            <person name="Wiley G.B."/>
            <person name="Wincker P."/>
            <person name="Xing Y."/>
            <person name="Yang L."/>
            <person name="Yao Z."/>
            <person name="Ying F."/>
            <person name="Zhai J."/>
            <person name="Zhou L."/>
            <person name="Zuber A."/>
            <person name="Denarie J."/>
            <person name="Dixon R.A."/>
            <person name="May G.D."/>
            <person name="Schwartz D.C."/>
            <person name="Rogers J."/>
            <person name="Quetier F."/>
            <person name="Town C.D."/>
            <person name="Roe B.A."/>
        </authorList>
    </citation>
    <scope>NUCLEOTIDE SEQUENCE [LARGE SCALE GENOMIC DNA]</scope>
    <source>
        <strain evidence="1">A17</strain>
        <strain evidence="2 3">cv. Jemalong A17</strain>
    </source>
</reference>
<gene>
    <name evidence="1" type="ordered locus">MTR_2g005075</name>
</gene>
<organism evidence="1 3">
    <name type="scientific">Medicago truncatula</name>
    <name type="common">Barrel medic</name>
    <name type="synonym">Medicago tribuloides</name>
    <dbReference type="NCBI Taxonomy" id="3880"/>
    <lineage>
        <taxon>Eukaryota</taxon>
        <taxon>Viridiplantae</taxon>
        <taxon>Streptophyta</taxon>
        <taxon>Embryophyta</taxon>
        <taxon>Tracheophyta</taxon>
        <taxon>Spermatophyta</taxon>
        <taxon>Magnoliopsida</taxon>
        <taxon>eudicotyledons</taxon>
        <taxon>Gunneridae</taxon>
        <taxon>Pentapetalae</taxon>
        <taxon>rosids</taxon>
        <taxon>fabids</taxon>
        <taxon>Fabales</taxon>
        <taxon>Fabaceae</taxon>
        <taxon>Papilionoideae</taxon>
        <taxon>50 kb inversion clade</taxon>
        <taxon>NPAAA clade</taxon>
        <taxon>Hologalegina</taxon>
        <taxon>IRL clade</taxon>
        <taxon>Trifolieae</taxon>
        <taxon>Medicago</taxon>
    </lineage>
</organism>
<dbReference type="HOGENOM" id="CLU_2609600_0_0_1"/>
<evidence type="ECO:0000313" key="1">
    <source>
        <dbReference type="EMBL" id="KEH36405.1"/>
    </source>
</evidence>
<accession>A0A072VE43</accession>
<sequence>MNLQIPTTEVFYVKKSNFQSQPVHPFCITNSLDGNSYSLTELNAAGVLRRQPQTMNASTLWVIRFQKVEDRNNLNPPRK</sequence>
<reference evidence="1 3" key="2">
    <citation type="journal article" date="2014" name="BMC Genomics">
        <title>An improved genome release (version Mt4.0) for the model legume Medicago truncatula.</title>
        <authorList>
            <person name="Tang H."/>
            <person name="Krishnakumar V."/>
            <person name="Bidwell S."/>
            <person name="Rosen B."/>
            <person name="Chan A."/>
            <person name="Zhou S."/>
            <person name="Gentzbittel L."/>
            <person name="Childs K.L."/>
            <person name="Yandell M."/>
            <person name="Gundlach H."/>
            <person name="Mayer K.F."/>
            <person name="Schwartz D.C."/>
            <person name="Town C.D."/>
        </authorList>
    </citation>
    <scope>GENOME REANNOTATION</scope>
    <source>
        <strain evidence="1">A17</strain>
        <strain evidence="2 3">cv. Jemalong A17</strain>
    </source>
</reference>
<keyword evidence="3" id="KW-1185">Reference proteome</keyword>
<dbReference type="Proteomes" id="UP000002051">
    <property type="component" value="Chromosome 2"/>
</dbReference>
<dbReference type="EnsemblPlants" id="KEH36405">
    <property type="protein sequence ID" value="KEH36405"/>
    <property type="gene ID" value="MTR_2g005075"/>
</dbReference>
<evidence type="ECO:0000313" key="2">
    <source>
        <dbReference type="EnsemblPlants" id="KEH36405"/>
    </source>
</evidence>
<name>A0A072VE43_MEDTR</name>
<reference evidence="2" key="3">
    <citation type="submission" date="2015-04" db="UniProtKB">
        <authorList>
            <consortium name="EnsemblPlants"/>
        </authorList>
    </citation>
    <scope>IDENTIFICATION</scope>
    <source>
        <strain evidence="2">cv. Jemalong A17</strain>
    </source>
</reference>
<proteinExistence type="predicted"/>